<dbReference type="AlphaFoldDB" id="A0A5N6XWK5"/>
<name>A0A5N6XWK5_9EURO</name>
<dbReference type="Proteomes" id="UP000325558">
    <property type="component" value="Unassembled WGS sequence"/>
</dbReference>
<protein>
    <submittedName>
        <fullName evidence="1">Uncharacterized protein</fullName>
    </submittedName>
</protein>
<organism evidence="1">
    <name type="scientific">Aspergillus arachidicola</name>
    <dbReference type="NCBI Taxonomy" id="656916"/>
    <lineage>
        <taxon>Eukaryota</taxon>
        <taxon>Fungi</taxon>
        <taxon>Dikarya</taxon>
        <taxon>Ascomycota</taxon>
        <taxon>Pezizomycotina</taxon>
        <taxon>Eurotiomycetes</taxon>
        <taxon>Eurotiomycetidae</taxon>
        <taxon>Eurotiales</taxon>
        <taxon>Aspergillaceae</taxon>
        <taxon>Aspergillus</taxon>
        <taxon>Aspergillus subgen. Circumdati</taxon>
    </lineage>
</organism>
<reference evidence="1" key="1">
    <citation type="submission" date="2019-04" db="EMBL/GenBank/DDBJ databases">
        <title>Friends and foes A comparative genomics study of 23 Aspergillus species from section Flavi.</title>
        <authorList>
            <consortium name="DOE Joint Genome Institute"/>
            <person name="Kjaerbolling I."/>
            <person name="Vesth T."/>
            <person name="Frisvad J.C."/>
            <person name="Nybo J.L."/>
            <person name="Theobald S."/>
            <person name="Kildgaard S."/>
            <person name="Isbrandt T."/>
            <person name="Kuo A."/>
            <person name="Sato A."/>
            <person name="Lyhne E.K."/>
            <person name="Kogle M.E."/>
            <person name="Wiebenga A."/>
            <person name="Kun R.S."/>
            <person name="Lubbers R.J."/>
            <person name="Makela M.R."/>
            <person name="Barry K."/>
            <person name="Chovatia M."/>
            <person name="Clum A."/>
            <person name="Daum C."/>
            <person name="Haridas S."/>
            <person name="He G."/>
            <person name="LaButti K."/>
            <person name="Lipzen A."/>
            <person name="Mondo S."/>
            <person name="Riley R."/>
            <person name="Salamov A."/>
            <person name="Simmons B.A."/>
            <person name="Magnuson J.K."/>
            <person name="Henrissat B."/>
            <person name="Mortensen U.H."/>
            <person name="Larsen T.O."/>
            <person name="Devries R.P."/>
            <person name="Grigoriev I.V."/>
            <person name="Machida M."/>
            <person name="Baker S.E."/>
            <person name="Andersen M.R."/>
        </authorList>
    </citation>
    <scope>NUCLEOTIDE SEQUENCE</scope>
    <source>
        <strain evidence="1">CBS 117612</strain>
    </source>
</reference>
<sequence length="158" mass="17939">MTCVPALRRHSHPYLFFHPADADSLALVVLSLEQVVIHVDEHSWEVPEHVYSMNRWNLLGARYISADPSATSRLKKASSMPILLHTPQGPALDTWAHETAITPRNLCLLRRPDFAAVIDVSLTGWRNRHLALLWPWRRISTRTATCDGLGVITSPWLY</sequence>
<evidence type="ECO:0000313" key="1">
    <source>
        <dbReference type="EMBL" id="KAE8336599.1"/>
    </source>
</evidence>
<gene>
    <name evidence="1" type="ORF">BDV24DRAFT_168170</name>
</gene>
<accession>A0A5N6XWK5</accession>
<proteinExistence type="predicted"/>
<dbReference type="EMBL" id="ML737193">
    <property type="protein sequence ID" value="KAE8336599.1"/>
    <property type="molecule type" value="Genomic_DNA"/>
</dbReference>